<dbReference type="OrthoDB" id="440325at2759"/>
<dbReference type="EMBL" id="MCGT01000002">
    <property type="protein sequence ID" value="ORX62348.1"/>
    <property type="molecule type" value="Genomic_DNA"/>
</dbReference>
<keyword evidence="2 3" id="KW-0560">Oxidoreductase</keyword>
<accession>A0A1X2GXL8</accession>
<name>A0A1X2GXL8_9FUNG</name>
<evidence type="ECO:0000256" key="5">
    <source>
        <dbReference type="SAM" id="Phobius"/>
    </source>
</evidence>
<dbReference type="InterPro" id="IPR016162">
    <property type="entry name" value="Ald_DH_N"/>
</dbReference>
<keyword evidence="5" id="KW-0812">Transmembrane</keyword>
<dbReference type="PANTHER" id="PTHR43570">
    <property type="entry name" value="ALDEHYDE DEHYDROGENASE"/>
    <property type="match status" value="1"/>
</dbReference>
<keyword evidence="8" id="KW-1185">Reference proteome</keyword>
<evidence type="ECO:0000259" key="6">
    <source>
        <dbReference type="Pfam" id="PF00171"/>
    </source>
</evidence>
<dbReference type="InterPro" id="IPR015590">
    <property type="entry name" value="Aldehyde_DH_dom"/>
</dbReference>
<evidence type="ECO:0000256" key="2">
    <source>
        <dbReference type="ARBA" id="ARBA00023002"/>
    </source>
</evidence>
<evidence type="ECO:0000256" key="4">
    <source>
        <dbReference type="PIRSR" id="PIRSR036492-1"/>
    </source>
</evidence>
<dbReference type="GO" id="GO:0004029">
    <property type="term" value="F:aldehyde dehydrogenase (NAD+) activity"/>
    <property type="evidence" value="ECO:0007669"/>
    <property type="project" value="TreeGrafter"/>
</dbReference>
<feature type="active site" evidence="4">
    <location>
        <position position="206"/>
    </location>
</feature>
<sequence>MTLQATSFESIDDSVSFLRGQFIAGFSREMCWRRLNIERIHDMVKENEERFYEALAKDMNKPRLEAFTGDINPVLEECNIDRLVKERKVKARNGFSSGTTTVRREALGAWNFPLQLTLIPLIGAIAAGNTAIVKPSEIAPHTANLLAELFPIYLDDAKYRVVNGGVDVATALLAHRFDHIFYTGSTNVGKIIMEAAAKHVTPVTLELALSLSPKMSTSPPWPNALLLANSSTACVAPDYVLIHESLLQPFTLAFQATVKKWFGDNPKNSPHLARLISDRHFDHVAHMLNHRDSGDVVVGGDTDRAQRFIAPTLVVNVSPLESTLMDDEIFGPVLPVLTYRKLEDAVAYINKKTSPLALYIFSNKKQDIDTILSSTQSGGVLINDTMLHQSEYALPFGGVGHSGMGGYHGDKTFETFTYERAVMAKNLRLEALNRFRYPPYTSGKQSVLRMVLSTHPIVYYYKLRRVGIKVNAFLLFLLILFIRLRRR</sequence>
<dbReference type="GO" id="GO:0005737">
    <property type="term" value="C:cytoplasm"/>
    <property type="evidence" value="ECO:0007669"/>
    <property type="project" value="TreeGrafter"/>
</dbReference>
<evidence type="ECO:0000313" key="8">
    <source>
        <dbReference type="Proteomes" id="UP000242146"/>
    </source>
</evidence>
<organism evidence="7 8">
    <name type="scientific">Hesseltinella vesiculosa</name>
    <dbReference type="NCBI Taxonomy" id="101127"/>
    <lineage>
        <taxon>Eukaryota</taxon>
        <taxon>Fungi</taxon>
        <taxon>Fungi incertae sedis</taxon>
        <taxon>Mucoromycota</taxon>
        <taxon>Mucoromycotina</taxon>
        <taxon>Mucoromycetes</taxon>
        <taxon>Mucorales</taxon>
        <taxon>Cunninghamellaceae</taxon>
        <taxon>Hesseltinella</taxon>
    </lineage>
</organism>
<dbReference type="Pfam" id="PF00171">
    <property type="entry name" value="Aldedh"/>
    <property type="match status" value="1"/>
</dbReference>
<dbReference type="InterPro" id="IPR012394">
    <property type="entry name" value="Aldehyde_DH_NAD(P)"/>
</dbReference>
<dbReference type="Proteomes" id="UP000242146">
    <property type="component" value="Unassembled WGS sequence"/>
</dbReference>
<dbReference type="SUPFAM" id="SSF53720">
    <property type="entry name" value="ALDH-like"/>
    <property type="match status" value="1"/>
</dbReference>
<dbReference type="PIRSF" id="PIRSF036492">
    <property type="entry name" value="ALDH"/>
    <property type="match status" value="1"/>
</dbReference>
<reference evidence="7 8" key="1">
    <citation type="submission" date="2016-07" db="EMBL/GenBank/DDBJ databases">
        <title>Pervasive Adenine N6-methylation of Active Genes in Fungi.</title>
        <authorList>
            <consortium name="DOE Joint Genome Institute"/>
            <person name="Mondo S.J."/>
            <person name="Dannebaum R.O."/>
            <person name="Kuo R.C."/>
            <person name="Labutti K."/>
            <person name="Haridas S."/>
            <person name="Kuo A."/>
            <person name="Salamov A."/>
            <person name="Ahrendt S.R."/>
            <person name="Lipzen A."/>
            <person name="Sullivan W."/>
            <person name="Andreopoulos W.B."/>
            <person name="Clum A."/>
            <person name="Lindquist E."/>
            <person name="Daum C."/>
            <person name="Ramamoorthy G.K."/>
            <person name="Gryganskyi A."/>
            <person name="Culley D."/>
            <person name="Magnuson J.K."/>
            <person name="James T.Y."/>
            <person name="O'Malley M.A."/>
            <person name="Stajich J.E."/>
            <person name="Spatafora J.W."/>
            <person name="Visel A."/>
            <person name="Grigoriev I.V."/>
        </authorList>
    </citation>
    <scope>NUCLEOTIDE SEQUENCE [LARGE SCALE GENOMIC DNA]</scope>
    <source>
        <strain evidence="7 8">NRRL 3301</strain>
    </source>
</reference>
<dbReference type="InterPro" id="IPR016163">
    <property type="entry name" value="Ald_DH_C"/>
</dbReference>
<gene>
    <name evidence="7" type="ORF">DM01DRAFT_1370225</name>
</gene>
<dbReference type="Gene3D" id="3.40.605.10">
    <property type="entry name" value="Aldehyde Dehydrogenase, Chain A, domain 1"/>
    <property type="match status" value="1"/>
</dbReference>
<keyword evidence="5" id="KW-1133">Transmembrane helix</keyword>
<keyword evidence="5" id="KW-0472">Membrane</keyword>
<protein>
    <recommendedName>
        <fullName evidence="3">Aldehyde dehydrogenase</fullName>
    </recommendedName>
</protein>
<dbReference type="InterPro" id="IPR016161">
    <property type="entry name" value="Ald_DH/histidinol_DH"/>
</dbReference>
<evidence type="ECO:0000256" key="3">
    <source>
        <dbReference type="PIRNR" id="PIRNR036492"/>
    </source>
</evidence>
<feature type="transmembrane region" description="Helical" evidence="5">
    <location>
        <begin position="466"/>
        <end position="484"/>
    </location>
</feature>
<comment type="caution">
    <text evidence="7">The sequence shown here is derived from an EMBL/GenBank/DDBJ whole genome shotgun (WGS) entry which is preliminary data.</text>
</comment>
<comment type="similarity">
    <text evidence="1 3">Belongs to the aldehyde dehydrogenase family.</text>
</comment>
<dbReference type="STRING" id="101127.A0A1X2GXL8"/>
<dbReference type="AlphaFoldDB" id="A0A1X2GXL8"/>
<dbReference type="GO" id="GO:0006081">
    <property type="term" value="P:aldehyde metabolic process"/>
    <property type="evidence" value="ECO:0007669"/>
    <property type="project" value="InterPro"/>
</dbReference>
<proteinExistence type="inferred from homology"/>
<dbReference type="PANTHER" id="PTHR43570:SF16">
    <property type="entry name" value="ALDEHYDE DEHYDROGENASE TYPE III, ISOFORM Q"/>
    <property type="match status" value="1"/>
</dbReference>
<dbReference type="Gene3D" id="3.40.309.10">
    <property type="entry name" value="Aldehyde Dehydrogenase, Chain A, domain 2"/>
    <property type="match status" value="1"/>
</dbReference>
<evidence type="ECO:0000256" key="1">
    <source>
        <dbReference type="ARBA" id="ARBA00009986"/>
    </source>
</evidence>
<feature type="domain" description="Aldehyde dehydrogenase" evidence="6">
    <location>
        <begin position="35"/>
        <end position="421"/>
    </location>
</feature>
<evidence type="ECO:0000313" key="7">
    <source>
        <dbReference type="EMBL" id="ORX62348.1"/>
    </source>
</evidence>
<feature type="active site" evidence="4">
    <location>
        <position position="234"/>
    </location>
</feature>